<sequence length="174" mass="19684">MSANDQIINRVESSGLLQIDLEEFRPAGERVAIDIADQLFQGLVLREKDFRTYIKETDWSTFQDKHVALFCSADAIIPNWAFMLLASKLQAVATTVEFGDLEQLETALYKKALAHIDYSKFQDERVVIKGCSDEAVPTSAYVLLTNRLTPYVKSIMFGEPCSTVPVYKKPRVKK</sequence>
<evidence type="ECO:0000313" key="1">
    <source>
        <dbReference type="EMBL" id="BDD00204.1"/>
    </source>
</evidence>
<gene>
    <name evidence="1" type="ORF">PEPS_24840</name>
</gene>
<dbReference type="EMBL" id="AP025292">
    <property type="protein sequence ID" value="BDD00204.1"/>
    <property type="molecule type" value="Genomic_DNA"/>
</dbReference>
<dbReference type="InterPro" id="IPR018914">
    <property type="entry name" value="DUF2480"/>
</dbReference>
<name>A0ABM7VGX5_9BACT</name>
<dbReference type="Pfam" id="PF10652">
    <property type="entry name" value="DUF2480"/>
    <property type="match status" value="1"/>
</dbReference>
<evidence type="ECO:0008006" key="3">
    <source>
        <dbReference type="Google" id="ProtNLM"/>
    </source>
</evidence>
<evidence type="ECO:0000313" key="2">
    <source>
        <dbReference type="Proteomes" id="UP001354989"/>
    </source>
</evidence>
<protein>
    <recommendedName>
        <fullName evidence="3">DUF2480 family protein</fullName>
    </recommendedName>
</protein>
<keyword evidence="2" id="KW-1185">Reference proteome</keyword>
<reference evidence="1 2" key="1">
    <citation type="submission" date="2021-12" db="EMBL/GenBank/DDBJ databases">
        <title>Genome sequencing of bacteria with rrn-lacking chromosome and rrn-plasmid.</title>
        <authorList>
            <person name="Anda M."/>
            <person name="Iwasaki W."/>
        </authorList>
    </citation>
    <scope>NUCLEOTIDE SEQUENCE [LARGE SCALE GENOMIC DNA]</scope>
    <source>
        <strain evidence="1 2">NBRC 101262</strain>
    </source>
</reference>
<dbReference type="RefSeq" id="WP_338397199.1">
    <property type="nucleotide sequence ID" value="NZ_AP025292.1"/>
</dbReference>
<accession>A0ABM7VGX5</accession>
<dbReference type="Proteomes" id="UP001354989">
    <property type="component" value="Chromosome"/>
</dbReference>
<proteinExistence type="predicted"/>
<organism evidence="1 2">
    <name type="scientific">Persicobacter psychrovividus</name>
    <dbReference type="NCBI Taxonomy" id="387638"/>
    <lineage>
        <taxon>Bacteria</taxon>
        <taxon>Pseudomonadati</taxon>
        <taxon>Bacteroidota</taxon>
        <taxon>Cytophagia</taxon>
        <taxon>Cytophagales</taxon>
        <taxon>Persicobacteraceae</taxon>
        <taxon>Persicobacter</taxon>
    </lineage>
</organism>